<dbReference type="GO" id="GO:0005737">
    <property type="term" value="C:cytoplasm"/>
    <property type="evidence" value="ECO:0007669"/>
    <property type="project" value="TreeGrafter"/>
</dbReference>
<dbReference type="InterPro" id="IPR001436">
    <property type="entry name" value="Alpha-crystallin/sHSP_animal"/>
</dbReference>
<dbReference type="AlphaFoldDB" id="A0A8K0KD72"/>
<proteinExistence type="inferred from homology"/>
<dbReference type="GO" id="GO:0009408">
    <property type="term" value="P:response to heat"/>
    <property type="evidence" value="ECO:0007669"/>
    <property type="project" value="UniProtKB-ARBA"/>
</dbReference>
<evidence type="ECO:0000256" key="2">
    <source>
        <dbReference type="PIRNR" id="PIRNR036514"/>
    </source>
</evidence>
<dbReference type="PRINTS" id="PR00299">
    <property type="entry name" value="ACRYSTALLIN"/>
</dbReference>
<feature type="compositionally biased region" description="Basic residues" evidence="6">
    <location>
        <begin position="195"/>
        <end position="204"/>
    </location>
</feature>
<evidence type="ECO:0000256" key="1">
    <source>
        <dbReference type="ARBA" id="ARBA00023016"/>
    </source>
</evidence>
<protein>
    <recommendedName>
        <fullName evidence="7">SHSP domain-containing protein</fullName>
    </recommendedName>
</protein>
<evidence type="ECO:0000313" key="8">
    <source>
        <dbReference type="EMBL" id="KAG8232750.1"/>
    </source>
</evidence>
<dbReference type="InterPro" id="IPR002068">
    <property type="entry name" value="A-crystallin/Hsp20_dom"/>
</dbReference>
<evidence type="ECO:0000256" key="5">
    <source>
        <dbReference type="RuleBase" id="RU003616"/>
    </source>
</evidence>
<evidence type="ECO:0000256" key="4">
    <source>
        <dbReference type="PROSITE-ProRule" id="PRU00285"/>
    </source>
</evidence>
<comment type="caution">
    <text evidence="8">The sequence shown here is derived from an EMBL/GenBank/DDBJ whole genome shotgun (WGS) entry which is preliminary data.</text>
</comment>
<dbReference type="GO" id="GO:0042026">
    <property type="term" value="P:protein refolding"/>
    <property type="evidence" value="ECO:0007669"/>
    <property type="project" value="TreeGrafter"/>
</dbReference>
<organism evidence="8 9">
    <name type="scientific">Ladona fulva</name>
    <name type="common">Scarce chaser dragonfly</name>
    <name type="synonym">Libellula fulva</name>
    <dbReference type="NCBI Taxonomy" id="123851"/>
    <lineage>
        <taxon>Eukaryota</taxon>
        <taxon>Metazoa</taxon>
        <taxon>Ecdysozoa</taxon>
        <taxon>Arthropoda</taxon>
        <taxon>Hexapoda</taxon>
        <taxon>Insecta</taxon>
        <taxon>Pterygota</taxon>
        <taxon>Palaeoptera</taxon>
        <taxon>Odonata</taxon>
        <taxon>Epiprocta</taxon>
        <taxon>Anisoptera</taxon>
        <taxon>Libelluloidea</taxon>
        <taxon>Libellulidae</taxon>
        <taxon>Ladona</taxon>
    </lineage>
</organism>
<dbReference type="InterPro" id="IPR055269">
    <property type="entry name" value="Alpha-crystallin/HSP_16"/>
</dbReference>
<reference evidence="8" key="1">
    <citation type="submission" date="2013-04" db="EMBL/GenBank/DDBJ databases">
        <authorList>
            <person name="Qu J."/>
            <person name="Murali S.C."/>
            <person name="Bandaranaike D."/>
            <person name="Bellair M."/>
            <person name="Blankenburg K."/>
            <person name="Chao H."/>
            <person name="Dinh H."/>
            <person name="Doddapaneni H."/>
            <person name="Downs B."/>
            <person name="Dugan-Rocha S."/>
            <person name="Elkadiri S."/>
            <person name="Gnanaolivu R.D."/>
            <person name="Hernandez B."/>
            <person name="Javaid M."/>
            <person name="Jayaseelan J.C."/>
            <person name="Lee S."/>
            <person name="Li M."/>
            <person name="Ming W."/>
            <person name="Munidasa M."/>
            <person name="Muniz J."/>
            <person name="Nguyen L."/>
            <person name="Ongeri F."/>
            <person name="Osuji N."/>
            <person name="Pu L.-L."/>
            <person name="Puazo M."/>
            <person name="Qu C."/>
            <person name="Quiroz J."/>
            <person name="Raj R."/>
            <person name="Weissenberger G."/>
            <person name="Xin Y."/>
            <person name="Zou X."/>
            <person name="Han Y."/>
            <person name="Richards S."/>
            <person name="Worley K."/>
            <person name="Muzny D."/>
            <person name="Gibbs R."/>
        </authorList>
    </citation>
    <scope>NUCLEOTIDE SEQUENCE</scope>
    <source>
        <strain evidence="8">Sampled in the wild</strain>
    </source>
</reference>
<dbReference type="Gene3D" id="2.60.40.790">
    <property type="match status" value="1"/>
</dbReference>
<feature type="domain" description="SHSP" evidence="7">
    <location>
        <begin position="78"/>
        <end position="187"/>
    </location>
</feature>
<keyword evidence="3" id="KW-0862">Zinc</keyword>
<reference evidence="8" key="2">
    <citation type="submission" date="2017-10" db="EMBL/GenBank/DDBJ databases">
        <title>Ladona fulva Genome sequencing and assembly.</title>
        <authorList>
            <person name="Murali S."/>
            <person name="Richards S."/>
            <person name="Bandaranaike D."/>
            <person name="Bellair M."/>
            <person name="Blankenburg K."/>
            <person name="Chao H."/>
            <person name="Dinh H."/>
            <person name="Doddapaneni H."/>
            <person name="Dugan-Rocha S."/>
            <person name="Elkadiri S."/>
            <person name="Gnanaolivu R."/>
            <person name="Hernandez B."/>
            <person name="Skinner E."/>
            <person name="Javaid M."/>
            <person name="Lee S."/>
            <person name="Li M."/>
            <person name="Ming W."/>
            <person name="Munidasa M."/>
            <person name="Muniz J."/>
            <person name="Nguyen L."/>
            <person name="Hughes D."/>
            <person name="Osuji N."/>
            <person name="Pu L.-L."/>
            <person name="Puazo M."/>
            <person name="Qu C."/>
            <person name="Quiroz J."/>
            <person name="Raj R."/>
            <person name="Weissenberger G."/>
            <person name="Xin Y."/>
            <person name="Zou X."/>
            <person name="Han Y."/>
            <person name="Worley K."/>
            <person name="Muzny D."/>
            <person name="Gibbs R."/>
        </authorList>
    </citation>
    <scope>NUCLEOTIDE SEQUENCE</scope>
    <source>
        <strain evidence="8">Sampled in the wild</strain>
    </source>
</reference>
<feature type="binding site" evidence="3">
    <location>
        <position position="132"/>
    </location>
    <ligand>
        <name>Zn(2+)</name>
        <dbReference type="ChEBI" id="CHEBI:29105"/>
        <label>1</label>
    </ligand>
</feature>
<dbReference type="PANTHER" id="PTHR45640">
    <property type="entry name" value="HEAT SHOCK PROTEIN HSP-12.2-RELATED"/>
    <property type="match status" value="1"/>
</dbReference>
<dbReference type="PIRSF" id="PIRSF036514">
    <property type="entry name" value="Sm_HSP_B1"/>
    <property type="match status" value="1"/>
</dbReference>
<dbReference type="PROSITE" id="PS01031">
    <property type="entry name" value="SHSP"/>
    <property type="match status" value="1"/>
</dbReference>
<dbReference type="InterPro" id="IPR008978">
    <property type="entry name" value="HSP20-like_chaperone"/>
</dbReference>
<dbReference type="GO" id="GO:0046872">
    <property type="term" value="F:metal ion binding"/>
    <property type="evidence" value="ECO:0007669"/>
    <property type="project" value="UniProtKB-KW"/>
</dbReference>
<keyword evidence="1" id="KW-0346">Stress response</keyword>
<evidence type="ECO:0000256" key="3">
    <source>
        <dbReference type="PIRSR" id="PIRSR036514-1"/>
    </source>
</evidence>
<dbReference type="Proteomes" id="UP000792457">
    <property type="component" value="Unassembled WGS sequence"/>
</dbReference>
<feature type="region of interest" description="Disordered" evidence="6">
    <location>
        <begin position="185"/>
        <end position="204"/>
    </location>
</feature>
<dbReference type="CDD" id="cd06526">
    <property type="entry name" value="metazoan_ACD"/>
    <property type="match status" value="1"/>
</dbReference>
<keyword evidence="9" id="KW-1185">Reference proteome</keyword>
<evidence type="ECO:0000313" key="9">
    <source>
        <dbReference type="Proteomes" id="UP000792457"/>
    </source>
</evidence>
<accession>A0A8K0KD72</accession>
<evidence type="ECO:0000259" key="7">
    <source>
        <dbReference type="PROSITE" id="PS01031"/>
    </source>
</evidence>
<comment type="similarity">
    <text evidence="2 4 5">Belongs to the small heat shock protein (HSP20) family.</text>
</comment>
<feature type="binding site" evidence="3">
    <location>
        <position position="127"/>
    </location>
    <ligand>
        <name>Zn(2+)</name>
        <dbReference type="ChEBI" id="CHEBI:29105"/>
        <label>1</label>
    </ligand>
</feature>
<dbReference type="GO" id="GO:0051082">
    <property type="term" value="F:unfolded protein binding"/>
    <property type="evidence" value="ECO:0007669"/>
    <property type="project" value="TreeGrafter"/>
</dbReference>
<dbReference type="Pfam" id="PF00011">
    <property type="entry name" value="HSP20"/>
    <property type="match status" value="1"/>
</dbReference>
<sequence>MGEESQSVKVGDNFARYFDRGTVFEKMSLIPFIMSDPWDEYRGSHQLLDQHFGHGINLREVHPSYSHANSVYNRPWRHVPSHRSGTSSINYDKDGFSIVMDVSHFSPEEITVKHVGNFVMIEGKHKETPDEHGWISRHFVRRYVIPDGVDGDSIQSTISTDGVLTVVAPKKRTEEDDTTRTIPITQTGKPALKLPAKHPHLSTK</sequence>
<dbReference type="GO" id="GO:0005634">
    <property type="term" value="C:nucleus"/>
    <property type="evidence" value="ECO:0007669"/>
    <property type="project" value="TreeGrafter"/>
</dbReference>
<dbReference type="PANTHER" id="PTHR45640:SF13">
    <property type="entry name" value="HEAT SHOCK PROTEIN 22-RELATED"/>
    <property type="match status" value="1"/>
</dbReference>
<gene>
    <name evidence="8" type="ORF">J437_LFUL012995</name>
</gene>
<name>A0A8K0KD72_LADFU</name>
<evidence type="ECO:0000256" key="6">
    <source>
        <dbReference type="SAM" id="MobiDB-lite"/>
    </source>
</evidence>
<dbReference type="OrthoDB" id="1431247at2759"/>
<feature type="binding site" evidence="3">
    <location>
        <position position="125"/>
    </location>
    <ligand>
        <name>Zn(2+)</name>
        <dbReference type="ChEBI" id="CHEBI:29105"/>
        <label>1</label>
    </ligand>
</feature>
<dbReference type="SUPFAM" id="SSF49764">
    <property type="entry name" value="HSP20-like chaperones"/>
    <property type="match status" value="1"/>
</dbReference>
<keyword evidence="3" id="KW-0479">Metal-binding</keyword>
<dbReference type="EMBL" id="KZ308648">
    <property type="protein sequence ID" value="KAG8232750.1"/>
    <property type="molecule type" value="Genomic_DNA"/>
</dbReference>